<evidence type="ECO:0000313" key="4">
    <source>
        <dbReference type="Proteomes" id="UP000553706"/>
    </source>
</evidence>
<reference evidence="3 4" key="1">
    <citation type="submission" date="2020-08" db="EMBL/GenBank/DDBJ databases">
        <title>Genomic Encyclopedia of Type Strains, Phase IV (KMG-IV): sequencing the most valuable type-strain genomes for metagenomic binning, comparative biology and taxonomic classification.</title>
        <authorList>
            <person name="Goeker M."/>
        </authorList>
    </citation>
    <scope>NUCLEOTIDE SEQUENCE [LARGE SCALE GENOMIC DNA]</scope>
    <source>
        <strain evidence="3 4">DSM 27026</strain>
    </source>
</reference>
<evidence type="ECO:0000313" key="3">
    <source>
        <dbReference type="EMBL" id="MBB5372695.1"/>
    </source>
</evidence>
<dbReference type="Gene3D" id="3.40.1740.10">
    <property type="entry name" value="VC0467-like"/>
    <property type="match status" value="1"/>
</dbReference>
<dbReference type="PANTHER" id="PTHR30327">
    <property type="entry name" value="UNCHARACTERIZED PROTEIN YQGE"/>
    <property type="match status" value="1"/>
</dbReference>
<dbReference type="InterPro" id="IPR003774">
    <property type="entry name" value="AlgH-like"/>
</dbReference>
<name>A0A840VHM9_9PROT</name>
<comment type="caution">
    <text evidence="3">The sequence shown here is derived from an EMBL/GenBank/DDBJ whole genome shotgun (WGS) entry which is preliminary data.</text>
</comment>
<dbReference type="AlphaFoldDB" id="A0A840VHM9"/>
<dbReference type="Proteomes" id="UP000553706">
    <property type="component" value="Unassembled WGS sequence"/>
</dbReference>
<dbReference type="Pfam" id="PF02622">
    <property type="entry name" value="DUF179"/>
    <property type="match status" value="1"/>
</dbReference>
<evidence type="ECO:0000256" key="1">
    <source>
        <dbReference type="ARBA" id="ARBA00009600"/>
    </source>
</evidence>
<sequence length="170" mass="18112">MGDSRFAQSVIFICSHTEEGAMGVVLNQPLRAPKFADLMSQLNVEPSPPKRELALGVGGPVDETRGFVLHSTDWLSDASLQVDDTRALSANLDILQAVAGGGGPEKAVLLLGYTGWGAGQLDQEMRQNSWLSVAADDAIIFDTSYNTKWQRALRKLGIDPGMLSGAAGRA</sequence>
<gene>
    <name evidence="3" type="ORF">HNP71_000946</name>
</gene>
<dbReference type="HAMAP" id="MF_00758">
    <property type="entry name" value="UPF0301"/>
    <property type="match status" value="1"/>
</dbReference>
<protein>
    <recommendedName>
        <fullName evidence="2">UPF0301 protein HNP71_000946</fullName>
    </recommendedName>
</protein>
<comment type="similarity">
    <text evidence="1 2">Belongs to the UPF0301 (AlgH) family.</text>
</comment>
<dbReference type="EMBL" id="JACHFJ010000003">
    <property type="protein sequence ID" value="MBB5372695.1"/>
    <property type="molecule type" value="Genomic_DNA"/>
</dbReference>
<keyword evidence="4" id="KW-1185">Reference proteome</keyword>
<organism evidence="3 4">
    <name type="scientific">Acidocella aromatica</name>
    <dbReference type="NCBI Taxonomy" id="1303579"/>
    <lineage>
        <taxon>Bacteria</taxon>
        <taxon>Pseudomonadati</taxon>
        <taxon>Pseudomonadota</taxon>
        <taxon>Alphaproteobacteria</taxon>
        <taxon>Acetobacterales</taxon>
        <taxon>Acidocellaceae</taxon>
        <taxon>Acidocella</taxon>
    </lineage>
</organism>
<accession>A0A840VHM9</accession>
<dbReference type="SUPFAM" id="SSF143456">
    <property type="entry name" value="VC0467-like"/>
    <property type="match status" value="1"/>
</dbReference>
<dbReference type="GO" id="GO:0005829">
    <property type="term" value="C:cytosol"/>
    <property type="evidence" value="ECO:0007669"/>
    <property type="project" value="TreeGrafter"/>
</dbReference>
<dbReference type="RefSeq" id="WP_246344088.1">
    <property type="nucleotide sequence ID" value="NZ_JACHFJ010000003.1"/>
</dbReference>
<dbReference type="PANTHER" id="PTHR30327:SF1">
    <property type="entry name" value="UPF0301 PROTEIN YQGE"/>
    <property type="match status" value="1"/>
</dbReference>
<proteinExistence type="inferred from homology"/>
<evidence type="ECO:0000256" key="2">
    <source>
        <dbReference type="HAMAP-Rule" id="MF_00758"/>
    </source>
</evidence>